<dbReference type="AlphaFoldDB" id="A0A0L8GID5"/>
<reference evidence="3" key="1">
    <citation type="submission" date="2015-07" db="EMBL/GenBank/DDBJ databases">
        <title>MeaNS - Measles Nucleotide Surveillance Program.</title>
        <authorList>
            <person name="Tran T."/>
            <person name="Druce J."/>
        </authorList>
    </citation>
    <scope>NUCLEOTIDE SEQUENCE</scope>
    <source>
        <strain evidence="3">UCB-OBI-ISO-001</strain>
        <tissue evidence="3">Gonad</tissue>
    </source>
</reference>
<organism evidence="3">
    <name type="scientific">Octopus bimaculoides</name>
    <name type="common">California two-spotted octopus</name>
    <dbReference type="NCBI Taxonomy" id="37653"/>
    <lineage>
        <taxon>Eukaryota</taxon>
        <taxon>Metazoa</taxon>
        <taxon>Spiralia</taxon>
        <taxon>Lophotrochozoa</taxon>
        <taxon>Mollusca</taxon>
        <taxon>Cephalopoda</taxon>
        <taxon>Coleoidea</taxon>
        <taxon>Octopodiformes</taxon>
        <taxon>Octopoda</taxon>
        <taxon>Incirrata</taxon>
        <taxon>Octopodidae</taxon>
        <taxon>Octopus</taxon>
    </lineage>
</organism>
<dbReference type="EMBL" id="KQ421693">
    <property type="protein sequence ID" value="KOF76762.1"/>
    <property type="molecule type" value="Genomic_DNA"/>
</dbReference>
<dbReference type="PANTHER" id="PTHR47027">
    <property type="entry name" value="REVERSE TRANSCRIPTASE DOMAIN-CONTAINING PROTEIN"/>
    <property type="match status" value="1"/>
</dbReference>
<dbReference type="OrthoDB" id="6139357at2759"/>
<dbReference type="PANTHER" id="PTHR47027:SF25">
    <property type="entry name" value="REVERSE TRANSCRIPTASE DOMAIN-CONTAINING PROTEIN"/>
    <property type="match status" value="1"/>
</dbReference>
<feature type="region of interest" description="Disordered" evidence="1">
    <location>
        <begin position="119"/>
        <end position="143"/>
    </location>
</feature>
<dbReference type="InterPro" id="IPR045609">
    <property type="entry name" value="DUF6451"/>
</dbReference>
<feature type="domain" description="DUF6451" evidence="2">
    <location>
        <begin position="63"/>
        <end position="88"/>
    </location>
</feature>
<dbReference type="STRING" id="37653.A0A0L8GID5"/>
<proteinExistence type="predicted"/>
<name>A0A0L8GID5_OCTBM</name>
<protein>
    <recommendedName>
        <fullName evidence="2">DUF6451 domain-containing protein</fullName>
    </recommendedName>
</protein>
<evidence type="ECO:0000256" key="1">
    <source>
        <dbReference type="SAM" id="MobiDB-lite"/>
    </source>
</evidence>
<gene>
    <name evidence="3" type="ORF">OCBIM_22032950mg</name>
</gene>
<sequence length="143" mass="15945">MTLRISQENTKVLRINSKQEEPIPIEGAPVEVVSEFVYLGSKINKSGGSDQDITARSKKSSQAFAIHRPVWKSTAISTRTKLCLFSSNGKRKRGRLKQTWKQSILDDLRTTGLTCEAAKKHANDRKKGKSTVQALCSTRGKRD</sequence>
<feature type="compositionally biased region" description="Basic residues" evidence="1">
    <location>
        <begin position="120"/>
        <end position="129"/>
    </location>
</feature>
<dbReference type="Pfam" id="PF20049">
    <property type="entry name" value="DUF6451"/>
    <property type="match status" value="1"/>
</dbReference>
<accession>A0A0L8GID5</accession>
<evidence type="ECO:0000313" key="3">
    <source>
        <dbReference type="EMBL" id="KOF76762.1"/>
    </source>
</evidence>
<evidence type="ECO:0000259" key="2">
    <source>
        <dbReference type="Pfam" id="PF20049"/>
    </source>
</evidence>